<reference evidence="2" key="1">
    <citation type="journal article" date="2011" name="PLoS ONE">
        <title>A deep insight into the sialotranscriptome of the gulf coast tick, Amblyomma maculatum.</title>
        <authorList>
            <person name="Karim S."/>
            <person name="Singh P."/>
            <person name="Ribeiro J.M."/>
        </authorList>
    </citation>
    <scope>NUCLEOTIDE SEQUENCE</scope>
    <source>
        <tissue evidence="2">Salivary gland</tissue>
    </source>
</reference>
<accession>G3MHV6</accession>
<evidence type="ECO:0000313" key="2">
    <source>
        <dbReference type="EMBL" id="AEO33074.1"/>
    </source>
</evidence>
<feature type="transmembrane region" description="Helical" evidence="1">
    <location>
        <begin position="153"/>
        <end position="177"/>
    </location>
</feature>
<evidence type="ECO:0000256" key="1">
    <source>
        <dbReference type="SAM" id="Phobius"/>
    </source>
</evidence>
<protein>
    <recommendedName>
        <fullName evidence="3">Gustatory receptor</fullName>
    </recommendedName>
</protein>
<keyword evidence="1" id="KW-1133">Transmembrane helix</keyword>
<keyword evidence="1" id="KW-0472">Membrane</keyword>
<proteinExistence type="evidence at transcript level"/>
<feature type="non-terminal residue" evidence="2">
    <location>
        <position position="1"/>
    </location>
</feature>
<dbReference type="AlphaFoldDB" id="G3MHV6"/>
<feature type="transmembrane region" description="Helical" evidence="1">
    <location>
        <begin position="192"/>
        <end position="212"/>
    </location>
</feature>
<feature type="transmembrane region" description="Helical" evidence="1">
    <location>
        <begin position="36"/>
        <end position="54"/>
    </location>
</feature>
<sequence length="301" mass="33518">LTFACGSLYVKFIRTCCAIEERIPLPPEEARTAVRYAYTVLAWQVFVSSWSLFFNTGGGLDLENMDTFNDTSPFLQSLIFLVKLYGILQATIWAMIPRLWMAYFARTIRCYLRAIGRDIESVLNSPEAPPERIIRRMDIMRTNLERVKIASHLASNIVSSGFIVALAISVVSVSLAVHCSSAGTTLSPRIRIFYAGWAILQAVNLLWPVLAWQRIKTQVNKIRYIVQAVELPEGAPTSLSEHVLLLLQCMDSDDFKSSFGGFLTIEPSMVASVIGAIVAYIVLLRQTTQTLTSVGASQCRP</sequence>
<dbReference type="EMBL" id="JO841457">
    <property type="protein sequence ID" value="AEO33074.1"/>
    <property type="molecule type" value="mRNA"/>
</dbReference>
<keyword evidence="1" id="KW-0812">Transmembrane</keyword>
<feature type="transmembrane region" description="Helical" evidence="1">
    <location>
        <begin position="259"/>
        <end position="283"/>
    </location>
</feature>
<organism evidence="2">
    <name type="scientific">Amblyomma maculatum</name>
    <name type="common">Gulf Coast tick</name>
    <dbReference type="NCBI Taxonomy" id="34609"/>
    <lineage>
        <taxon>Eukaryota</taxon>
        <taxon>Metazoa</taxon>
        <taxon>Ecdysozoa</taxon>
        <taxon>Arthropoda</taxon>
        <taxon>Chelicerata</taxon>
        <taxon>Arachnida</taxon>
        <taxon>Acari</taxon>
        <taxon>Parasitiformes</taxon>
        <taxon>Ixodida</taxon>
        <taxon>Ixodoidea</taxon>
        <taxon>Ixodidae</taxon>
        <taxon>Amblyomminae</taxon>
        <taxon>Amblyomma</taxon>
    </lineage>
</organism>
<feature type="transmembrane region" description="Helical" evidence="1">
    <location>
        <begin position="74"/>
        <end position="96"/>
    </location>
</feature>
<evidence type="ECO:0008006" key="3">
    <source>
        <dbReference type="Google" id="ProtNLM"/>
    </source>
</evidence>
<name>G3MHV6_AMBMU</name>